<evidence type="ECO:0000256" key="1">
    <source>
        <dbReference type="SAM" id="MobiDB-lite"/>
    </source>
</evidence>
<dbReference type="OrthoDB" id="8455715at2"/>
<dbReference type="STRING" id="1653334.GA0071312_2771"/>
<feature type="region of interest" description="Disordered" evidence="1">
    <location>
        <begin position="314"/>
        <end position="424"/>
    </location>
</feature>
<sequence>MIIALYCVAAAMVLGGIYSVFAGWEIVILERGWTQVLSGIIVATGGVILAGIAFLASELRKLDTSLRAHRGSPQYDPAESASASAARTGAAAMALAGLDKAKGAFAGKAGTSKAVETVSLPDPQAPQTALADVEKAPEPKPSNADDFLTRAPEAKTLDSTDPFVAQSAPESAIGHDVVRDKPVGEVPDSEDGLRNAVADALFAEDLPPAATPQESRGAEPPEQFPPVDTVPPAPDAQKPVSAAPEVSEPVTVEEPSSEKAATVLPDDQEVDQPAPSADMMDAPDERAAQDLQADQAVSHEAAVSLEQERFATLLEAQTATEEPEYAPALPEPEPEIIPETERLPAAIESEPEPAPQPEAEPELEAEAVAEPVPAHEPEPAPIPEPEPEEPAPAPELSVVGTYESGGNTYTMYADGSIDAKTPDGDYHFASLDELKTFIAEGGENRSP</sequence>
<dbReference type="Proteomes" id="UP000182800">
    <property type="component" value="Unassembled WGS sequence"/>
</dbReference>
<accession>A0A0P8A1I2</accession>
<dbReference type="EMBL" id="FMBM01000002">
    <property type="protein sequence ID" value="SCC81808.1"/>
    <property type="molecule type" value="Genomic_DNA"/>
</dbReference>
<reference evidence="4 6" key="2">
    <citation type="submission" date="2016-08" db="EMBL/GenBank/DDBJ databases">
        <authorList>
            <person name="Varghese N."/>
            <person name="Submissions Spin"/>
        </authorList>
    </citation>
    <scope>NUCLEOTIDE SEQUENCE [LARGE SCALE GENOMIC DNA]</scope>
    <source>
        <strain evidence="4 6">HL-109</strain>
    </source>
</reference>
<keyword evidence="2" id="KW-0812">Transmembrane</keyword>
<feature type="transmembrane region" description="Helical" evidence="2">
    <location>
        <begin position="32"/>
        <end position="57"/>
    </location>
</feature>
<feature type="compositionally biased region" description="Low complexity" evidence="1">
    <location>
        <begin position="244"/>
        <end position="254"/>
    </location>
</feature>
<keyword evidence="6" id="KW-1185">Reference proteome</keyword>
<organism evidence="3 5">
    <name type="scientific">Saliniramus fredricksonii</name>
    <dbReference type="NCBI Taxonomy" id="1653334"/>
    <lineage>
        <taxon>Bacteria</taxon>
        <taxon>Pseudomonadati</taxon>
        <taxon>Pseudomonadota</taxon>
        <taxon>Alphaproteobacteria</taxon>
        <taxon>Hyphomicrobiales</taxon>
        <taxon>Salinarimonadaceae</taxon>
        <taxon>Saliniramus</taxon>
    </lineage>
</organism>
<comment type="caution">
    <text evidence="3">The sequence shown here is derived from an EMBL/GenBank/DDBJ whole genome shotgun (WGS) entry which is preliminary data.</text>
</comment>
<feature type="compositionally biased region" description="Pro residues" evidence="1">
    <location>
        <begin position="222"/>
        <end position="234"/>
    </location>
</feature>
<feature type="region of interest" description="Disordered" evidence="1">
    <location>
        <begin position="208"/>
        <end position="299"/>
    </location>
</feature>
<dbReference type="RefSeq" id="WP_074445431.1">
    <property type="nucleotide sequence ID" value="NZ_FMBM01000002.1"/>
</dbReference>
<evidence type="ECO:0000256" key="2">
    <source>
        <dbReference type="SAM" id="Phobius"/>
    </source>
</evidence>
<protein>
    <submittedName>
        <fullName evidence="3">Uncharacterized protein</fullName>
    </submittedName>
</protein>
<dbReference type="AlphaFoldDB" id="A0A0P8A1I2"/>
<reference evidence="3 5" key="1">
    <citation type="submission" date="2015-09" db="EMBL/GenBank/DDBJ databases">
        <title>Identification and resolution of microdiversity through metagenomic sequencing of parallel consortia.</title>
        <authorList>
            <person name="Nelson W.C."/>
            <person name="Romine M.F."/>
            <person name="Lindemann S.R."/>
        </authorList>
    </citation>
    <scope>NUCLEOTIDE SEQUENCE [LARGE SCALE GENOMIC DNA]</scope>
    <source>
        <strain evidence="3">HL-109</strain>
    </source>
</reference>
<keyword evidence="2" id="KW-1133">Transmembrane helix</keyword>
<evidence type="ECO:0000313" key="3">
    <source>
        <dbReference type="EMBL" id="KPQ11277.1"/>
    </source>
</evidence>
<keyword evidence="2" id="KW-0472">Membrane</keyword>
<evidence type="ECO:0000313" key="6">
    <source>
        <dbReference type="Proteomes" id="UP000182800"/>
    </source>
</evidence>
<feature type="region of interest" description="Disordered" evidence="1">
    <location>
        <begin position="117"/>
        <end position="146"/>
    </location>
</feature>
<gene>
    <name evidence="4" type="ORF">GA0071312_2771</name>
    <name evidence="3" type="ORF">HLUCCO17_07790</name>
</gene>
<proteinExistence type="predicted"/>
<evidence type="ECO:0000313" key="5">
    <source>
        <dbReference type="Proteomes" id="UP000050497"/>
    </source>
</evidence>
<name>A0A0P8A1I2_9HYPH</name>
<dbReference type="EMBL" id="LJSX01000009">
    <property type="protein sequence ID" value="KPQ11277.1"/>
    <property type="molecule type" value="Genomic_DNA"/>
</dbReference>
<feature type="compositionally biased region" description="Low complexity" evidence="1">
    <location>
        <begin position="315"/>
        <end position="328"/>
    </location>
</feature>
<evidence type="ECO:0000313" key="4">
    <source>
        <dbReference type="EMBL" id="SCC81808.1"/>
    </source>
</evidence>
<dbReference type="Proteomes" id="UP000050497">
    <property type="component" value="Unassembled WGS sequence"/>
</dbReference>